<feature type="transmembrane region" description="Helical" evidence="2">
    <location>
        <begin position="25"/>
        <end position="45"/>
    </location>
</feature>
<feature type="transmembrane region" description="Helical" evidence="2">
    <location>
        <begin position="124"/>
        <end position="142"/>
    </location>
</feature>
<reference evidence="5" key="1">
    <citation type="journal article" date="2019" name="Int. J. Syst. Evol. Microbiol.">
        <title>The Global Catalogue of Microorganisms (GCM) 10K type strain sequencing project: providing services to taxonomists for standard genome sequencing and annotation.</title>
        <authorList>
            <consortium name="The Broad Institute Genomics Platform"/>
            <consortium name="The Broad Institute Genome Sequencing Center for Infectious Disease"/>
            <person name="Wu L."/>
            <person name="Ma J."/>
        </authorList>
    </citation>
    <scope>NUCLEOTIDE SEQUENCE [LARGE SCALE GENOMIC DNA]</scope>
    <source>
        <strain evidence="5">JCM 18958</strain>
    </source>
</reference>
<dbReference type="PANTHER" id="PTHR30590:SF3">
    <property type="entry name" value="HYPOTHETICAL MEMBRANE SPANNING PROTEIN"/>
    <property type="match status" value="1"/>
</dbReference>
<feature type="transmembrane region" description="Helical" evidence="2">
    <location>
        <begin position="228"/>
        <end position="252"/>
    </location>
</feature>
<evidence type="ECO:0000313" key="5">
    <source>
        <dbReference type="Proteomes" id="UP001501446"/>
    </source>
</evidence>
<feature type="compositionally biased region" description="Basic and acidic residues" evidence="1">
    <location>
        <begin position="1"/>
        <end position="21"/>
    </location>
</feature>
<protein>
    <recommendedName>
        <fullName evidence="3">Heparan-alpha-glucosaminide N-acetyltransferase catalytic domain-containing protein</fullName>
    </recommendedName>
</protein>
<feature type="domain" description="Heparan-alpha-glucosaminide N-acetyltransferase catalytic" evidence="3">
    <location>
        <begin position="24"/>
        <end position="225"/>
    </location>
</feature>
<sequence>MSDRHRTEAPDRATPPEDSPTRGRLVAIDAARGLALIGLTAIHFLPASDEETHEPTWSWILFAGDSAALFALLAGVGLAFGSGGRTRRQGQSMTAARVGVAVRALLIAAVGMSIGYLMPKDPPAVNILVYYGVFFLLTIPFLHLRPVTLVMCAMLFGVVAPVLMQILRGRLPEFTAYNPTFNDVVTVPGATAAQLLLTGTYPALPYMTYLLTGLALGRLNLRNVQVQTLLVVVGAGLAAFAYLSSYVLLYVAEGYHQLLPSVPEQSEEVVDEILVWGTDEGLPTSTGWWLAVTTPHANMPLAIAWSLGIGLAVLGTFLLLARTIGPWLLPLSAMGAMTLTLYSVQLVLLSFELHYDQPEIWFLAYLLLAALFAVGWQRAFGQGPLERLVSMAAKGAGRAVVGDGTRPALH</sequence>
<dbReference type="RefSeq" id="WP_345311201.1">
    <property type="nucleotide sequence ID" value="NZ_BAABLN010000026.1"/>
</dbReference>
<feature type="transmembrane region" description="Helical" evidence="2">
    <location>
        <begin position="203"/>
        <end position="221"/>
    </location>
</feature>
<dbReference type="PANTHER" id="PTHR30590">
    <property type="entry name" value="INNER MEMBRANE PROTEIN"/>
    <property type="match status" value="1"/>
</dbReference>
<comment type="caution">
    <text evidence="4">The sequence shown here is derived from an EMBL/GenBank/DDBJ whole genome shotgun (WGS) entry which is preliminary data.</text>
</comment>
<evidence type="ECO:0000259" key="3">
    <source>
        <dbReference type="Pfam" id="PF07786"/>
    </source>
</evidence>
<feature type="transmembrane region" description="Helical" evidence="2">
    <location>
        <begin position="327"/>
        <end position="348"/>
    </location>
</feature>
<dbReference type="InterPro" id="IPR012429">
    <property type="entry name" value="HGSNAT_cat"/>
</dbReference>
<keyword evidence="2" id="KW-1133">Transmembrane helix</keyword>
<feature type="transmembrane region" description="Helical" evidence="2">
    <location>
        <begin position="100"/>
        <end position="118"/>
    </location>
</feature>
<evidence type="ECO:0000256" key="2">
    <source>
        <dbReference type="SAM" id="Phobius"/>
    </source>
</evidence>
<dbReference type="EMBL" id="BAABLN010000026">
    <property type="protein sequence ID" value="GAA4699469.1"/>
    <property type="molecule type" value="Genomic_DNA"/>
</dbReference>
<feature type="transmembrane region" description="Helical" evidence="2">
    <location>
        <begin position="360"/>
        <end position="381"/>
    </location>
</feature>
<dbReference type="Pfam" id="PF07786">
    <property type="entry name" value="HGSNAT_cat"/>
    <property type="match status" value="1"/>
</dbReference>
<keyword evidence="2" id="KW-0472">Membrane</keyword>
<dbReference type="Proteomes" id="UP001501446">
    <property type="component" value="Unassembled WGS sequence"/>
</dbReference>
<feature type="region of interest" description="Disordered" evidence="1">
    <location>
        <begin position="1"/>
        <end position="23"/>
    </location>
</feature>
<keyword evidence="2" id="KW-0812">Transmembrane</keyword>
<evidence type="ECO:0000313" key="4">
    <source>
        <dbReference type="EMBL" id="GAA4699469.1"/>
    </source>
</evidence>
<feature type="transmembrane region" description="Helical" evidence="2">
    <location>
        <begin position="57"/>
        <end position="80"/>
    </location>
</feature>
<feature type="transmembrane region" description="Helical" evidence="2">
    <location>
        <begin position="302"/>
        <end position="320"/>
    </location>
</feature>
<proteinExistence type="predicted"/>
<accession>A0ABP8X572</accession>
<organism evidence="4 5">
    <name type="scientific">Kocuria gwangalliensis</name>
    <dbReference type="NCBI Taxonomy" id="501592"/>
    <lineage>
        <taxon>Bacteria</taxon>
        <taxon>Bacillati</taxon>
        <taxon>Actinomycetota</taxon>
        <taxon>Actinomycetes</taxon>
        <taxon>Micrococcales</taxon>
        <taxon>Micrococcaceae</taxon>
        <taxon>Kocuria</taxon>
    </lineage>
</organism>
<evidence type="ECO:0000256" key="1">
    <source>
        <dbReference type="SAM" id="MobiDB-lite"/>
    </source>
</evidence>
<feature type="transmembrane region" description="Helical" evidence="2">
    <location>
        <begin position="149"/>
        <end position="167"/>
    </location>
</feature>
<dbReference type="InterPro" id="IPR052529">
    <property type="entry name" value="Bact_Transport_Assoc"/>
</dbReference>
<gene>
    <name evidence="4" type="ORF">GCM10025781_17010</name>
</gene>
<keyword evidence="5" id="KW-1185">Reference proteome</keyword>
<name>A0ABP8X572_9MICC</name>